<keyword evidence="5" id="KW-1185">Reference proteome</keyword>
<dbReference type="PANTHER" id="PTHR42721:SF41">
    <property type="entry name" value="GLYCOSIDE HYDROLASE FAMILY 3 C-TERMINAL DOMAIN-CONTAINING PROTEIN"/>
    <property type="match status" value="1"/>
</dbReference>
<dbReference type="PANTHER" id="PTHR42721">
    <property type="entry name" value="SUGAR HYDROLASE-RELATED"/>
    <property type="match status" value="1"/>
</dbReference>
<comment type="caution">
    <text evidence="4">The sequence shown here is derived from an EMBL/GenBank/DDBJ whole genome shotgun (WGS) entry which is preliminary data.</text>
</comment>
<evidence type="ECO:0000313" key="4">
    <source>
        <dbReference type="EMBL" id="GMH87698.1"/>
    </source>
</evidence>
<evidence type="ECO:0000256" key="2">
    <source>
        <dbReference type="ARBA" id="ARBA00023295"/>
    </source>
</evidence>
<gene>
    <name evidence="4" type="ORF">TrVE_jg2801</name>
</gene>
<dbReference type="InterPro" id="IPR044993">
    <property type="entry name" value="BXL"/>
</dbReference>
<name>A0A9W7BJ96_9STRA</name>
<dbReference type="GO" id="GO:0009044">
    <property type="term" value="F:xylan 1,4-beta-xylosidase activity"/>
    <property type="evidence" value="ECO:0007669"/>
    <property type="project" value="InterPro"/>
</dbReference>
<evidence type="ECO:0000259" key="3">
    <source>
        <dbReference type="Pfam" id="PF01915"/>
    </source>
</evidence>
<dbReference type="InterPro" id="IPR036881">
    <property type="entry name" value="Glyco_hydro_3_C_sf"/>
</dbReference>
<sequence length="280" mass="30000">MGQILFTNDGVLPLKDGLNVAVVGPMAEAPEKYLSSYAADDICYDGSHSCMTSIYEAIEAENKYGATFVAQGCDVSSNSTDGFDEALGIAKTADVVVLAIGIDNTIEREGQDRDDTALPRVQEDFALKVLALGKPVVMVMVNGGGLAIDNLIDGPNAIIEAFNPAVMGPKALALQIYGSENRQGKLPVTLYPHSFIEEQPMTNYDMSLSPGGPTVITKDSHPGAFATDSVLLIFALECENSKREKKGEEQFQDFETYQSSLSIKILVGEIYMLSGTPLSI</sequence>
<keyword evidence="1" id="KW-0378">Hydrolase</keyword>
<evidence type="ECO:0000313" key="5">
    <source>
        <dbReference type="Proteomes" id="UP001165160"/>
    </source>
</evidence>
<accession>A0A9W7BJ96</accession>
<organism evidence="4 5">
    <name type="scientific">Triparma verrucosa</name>
    <dbReference type="NCBI Taxonomy" id="1606542"/>
    <lineage>
        <taxon>Eukaryota</taxon>
        <taxon>Sar</taxon>
        <taxon>Stramenopiles</taxon>
        <taxon>Ochrophyta</taxon>
        <taxon>Bolidophyceae</taxon>
        <taxon>Parmales</taxon>
        <taxon>Triparmaceae</taxon>
        <taxon>Triparma</taxon>
    </lineage>
</organism>
<dbReference type="SUPFAM" id="SSF52279">
    <property type="entry name" value="Beta-D-glucan exohydrolase, C-terminal domain"/>
    <property type="match status" value="1"/>
</dbReference>
<dbReference type="Gene3D" id="3.40.50.1700">
    <property type="entry name" value="Glycoside hydrolase family 3 C-terminal domain"/>
    <property type="match status" value="1"/>
</dbReference>
<protein>
    <recommendedName>
        <fullName evidence="3">Glycoside hydrolase family 3 C-terminal domain-containing protein</fullName>
    </recommendedName>
</protein>
<dbReference type="InterPro" id="IPR002772">
    <property type="entry name" value="Glyco_hydro_3_C"/>
</dbReference>
<proteinExistence type="predicted"/>
<keyword evidence="2" id="KW-0326">Glycosidase</keyword>
<reference evidence="5" key="1">
    <citation type="journal article" date="2023" name="Commun. Biol.">
        <title>Genome analysis of Parmales, the sister group of diatoms, reveals the evolutionary specialization of diatoms from phago-mixotrophs to photoautotrophs.</title>
        <authorList>
            <person name="Ban H."/>
            <person name="Sato S."/>
            <person name="Yoshikawa S."/>
            <person name="Yamada K."/>
            <person name="Nakamura Y."/>
            <person name="Ichinomiya M."/>
            <person name="Sato N."/>
            <person name="Blanc-Mathieu R."/>
            <person name="Endo H."/>
            <person name="Kuwata A."/>
            <person name="Ogata H."/>
        </authorList>
    </citation>
    <scope>NUCLEOTIDE SEQUENCE [LARGE SCALE GENOMIC DNA]</scope>
    <source>
        <strain evidence="5">NIES 3699</strain>
    </source>
</reference>
<dbReference type="Proteomes" id="UP001165160">
    <property type="component" value="Unassembled WGS sequence"/>
</dbReference>
<evidence type="ECO:0000256" key="1">
    <source>
        <dbReference type="ARBA" id="ARBA00022801"/>
    </source>
</evidence>
<dbReference type="GO" id="GO:0031222">
    <property type="term" value="P:arabinan catabolic process"/>
    <property type="evidence" value="ECO:0007669"/>
    <property type="project" value="TreeGrafter"/>
</dbReference>
<dbReference type="EMBL" id="BRXX01000075">
    <property type="protein sequence ID" value="GMH87698.1"/>
    <property type="molecule type" value="Genomic_DNA"/>
</dbReference>
<dbReference type="GO" id="GO:0046556">
    <property type="term" value="F:alpha-L-arabinofuranosidase activity"/>
    <property type="evidence" value="ECO:0007669"/>
    <property type="project" value="TreeGrafter"/>
</dbReference>
<feature type="domain" description="Glycoside hydrolase family 3 C-terminal" evidence="3">
    <location>
        <begin position="4"/>
        <end position="194"/>
    </location>
</feature>
<dbReference type="GO" id="GO:0045493">
    <property type="term" value="P:xylan catabolic process"/>
    <property type="evidence" value="ECO:0007669"/>
    <property type="project" value="InterPro"/>
</dbReference>
<dbReference type="Pfam" id="PF01915">
    <property type="entry name" value="Glyco_hydro_3_C"/>
    <property type="match status" value="1"/>
</dbReference>
<dbReference type="AlphaFoldDB" id="A0A9W7BJ96"/>